<evidence type="ECO:0000313" key="2">
    <source>
        <dbReference type="EMBL" id="HIR50146.1"/>
    </source>
</evidence>
<feature type="transmembrane region" description="Helical" evidence="1">
    <location>
        <begin position="298"/>
        <end position="315"/>
    </location>
</feature>
<proteinExistence type="predicted"/>
<organism evidence="2 3">
    <name type="scientific">Candidatus Avoscillospira avicola</name>
    <dbReference type="NCBI Taxonomy" id="2840706"/>
    <lineage>
        <taxon>Bacteria</taxon>
        <taxon>Bacillati</taxon>
        <taxon>Bacillota</taxon>
        <taxon>Clostridia</taxon>
        <taxon>Eubacteriales</taxon>
        <taxon>Oscillospiraceae</taxon>
        <taxon>Oscillospiraceae incertae sedis</taxon>
        <taxon>Candidatus Avoscillospira</taxon>
    </lineage>
</organism>
<reference evidence="2" key="1">
    <citation type="submission" date="2020-10" db="EMBL/GenBank/DDBJ databases">
        <authorList>
            <person name="Gilroy R."/>
        </authorList>
    </citation>
    <scope>NUCLEOTIDE SEQUENCE</scope>
    <source>
        <strain evidence="2">ChiBcec15-4380</strain>
    </source>
</reference>
<keyword evidence="1" id="KW-0812">Transmembrane</keyword>
<comment type="caution">
    <text evidence="2">The sequence shown here is derived from an EMBL/GenBank/DDBJ whole genome shotgun (WGS) entry which is preliminary data.</text>
</comment>
<name>A0A9D1DGE0_9FIRM</name>
<feature type="transmembrane region" description="Helical" evidence="1">
    <location>
        <begin position="158"/>
        <end position="179"/>
    </location>
</feature>
<dbReference type="EMBL" id="DVHE01000017">
    <property type="protein sequence ID" value="HIR50146.1"/>
    <property type="molecule type" value="Genomic_DNA"/>
</dbReference>
<feature type="transmembrane region" description="Helical" evidence="1">
    <location>
        <begin position="126"/>
        <end position="146"/>
    </location>
</feature>
<reference evidence="2" key="2">
    <citation type="journal article" date="2021" name="PeerJ">
        <title>Extensive microbial diversity within the chicken gut microbiome revealed by metagenomics and culture.</title>
        <authorList>
            <person name="Gilroy R."/>
            <person name="Ravi A."/>
            <person name="Getino M."/>
            <person name="Pursley I."/>
            <person name="Horton D.L."/>
            <person name="Alikhan N.F."/>
            <person name="Baker D."/>
            <person name="Gharbi K."/>
            <person name="Hall N."/>
            <person name="Watson M."/>
            <person name="Adriaenssens E.M."/>
            <person name="Foster-Nyarko E."/>
            <person name="Jarju S."/>
            <person name="Secka A."/>
            <person name="Antonio M."/>
            <person name="Oren A."/>
            <person name="Chaudhuri R.R."/>
            <person name="La Ragione R."/>
            <person name="Hildebrand F."/>
            <person name="Pallen M.J."/>
        </authorList>
    </citation>
    <scope>NUCLEOTIDE SEQUENCE</scope>
    <source>
        <strain evidence="2">ChiBcec15-4380</strain>
    </source>
</reference>
<gene>
    <name evidence="2" type="ORF">IAA53_02475</name>
</gene>
<feature type="transmembrane region" description="Helical" evidence="1">
    <location>
        <begin position="191"/>
        <end position="211"/>
    </location>
</feature>
<sequence length="330" mass="34525">MGHPIGERQRWAWLAAAASAVTATCLCGLSWLSVLLGAAGACGLWLALDAALRPCGMAPMLAAAWGGLGKLAVLLTMAWTVAALAWAANLAVTAFPMVEGYPVLGWTLLALAAWGSYKGAAASARCAGVLVVFLAALYGLVAVFAVPDVTVSYLRPSVSWLDSCTALGLFLLPAGVFYVPCRRRQARLCWPWALVLPLAAAGLCAITAGVLSPELSAIAPTPLYLLAQSVSLFGVMERIEPLLSVAMTMGVFCLMASLVCAFRSLGAQLKPWKGLGPLACLLAAAAMGPARYLPGWCLAAGAGLFWVVLPFLTLLRCRRLHPRRHSPPPA</sequence>
<feature type="transmembrane region" description="Helical" evidence="1">
    <location>
        <begin position="12"/>
        <end position="32"/>
    </location>
</feature>
<accession>A0A9D1DGE0</accession>
<feature type="transmembrane region" description="Helical" evidence="1">
    <location>
        <begin position="94"/>
        <end position="114"/>
    </location>
</feature>
<feature type="transmembrane region" description="Helical" evidence="1">
    <location>
        <begin position="68"/>
        <end position="88"/>
    </location>
</feature>
<feature type="transmembrane region" description="Helical" evidence="1">
    <location>
        <begin position="242"/>
        <end position="262"/>
    </location>
</feature>
<keyword evidence="1" id="KW-1133">Transmembrane helix</keyword>
<keyword evidence="1" id="KW-0472">Membrane</keyword>
<evidence type="ECO:0000313" key="3">
    <source>
        <dbReference type="Proteomes" id="UP000824239"/>
    </source>
</evidence>
<dbReference type="Proteomes" id="UP000824239">
    <property type="component" value="Unassembled WGS sequence"/>
</dbReference>
<protein>
    <submittedName>
        <fullName evidence="2">Uncharacterized protein</fullName>
    </submittedName>
</protein>
<dbReference type="AlphaFoldDB" id="A0A9D1DGE0"/>
<evidence type="ECO:0000256" key="1">
    <source>
        <dbReference type="SAM" id="Phobius"/>
    </source>
</evidence>